<reference evidence="1" key="1">
    <citation type="submission" date="2021-06" db="EMBL/GenBank/DDBJ databases">
        <authorList>
            <person name="Kallberg Y."/>
            <person name="Tangrot J."/>
            <person name="Rosling A."/>
        </authorList>
    </citation>
    <scope>NUCLEOTIDE SEQUENCE</scope>
    <source>
        <strain evidence="1">FL966</strain>
    </source>
</reference>
<comment type="caution">
    <text evidence="1">The sequence shown here is derived from an EMBL/GenBank/DDBJ whole genome shotgun (WGS) entry which is preliminary data.</text>
</comment>
<feature type="non-terminal residue" evidence="1">
    <location>
        <position position="1"/>
    </location>
</feature>
<evidence type="ECO:0000313" key="2">
    <source>
        <dbReference type="Proteomes" id="UP000789759"/>
    </source>
</evidence>
<proteinExistence type="predicted"/>
<sequence>VLTDEPLYSMSNTVLPLVKQKKTAKQPNITNWYNFTKIEPSKQLIIDEAIVLAFIMCAGYEVPLREVLSKCLLDTKIAKIINKVDKILDHTNNLTIGING</sequence>
<evidence type="ECO:0000313" key="1">
    <source>
        <dbReference type="EMBL" id="CAG8807171.1"/>
    </source>
</evidence>
<organism evidence="1 2">
    <name type="scientific">Cetraspora pellucida</name>
    <dbReference type="NCBI Taxonomy" id="1433469"/>
    <lineage>
        <taxon>Eukaryota</taxon>
        <taxon>Fungi</taxon>
        <taxon>Fungi incertae sedis</taxon>
        <taxon>Mucoromycota</taxon>
        <taxon>Glomeromycotina</taxon>
        <taxon>Glomeromycetes</taxon>
        <taxon>Diversisporales</taxon>
        <taxon>Gigasporaceae</taxon>
        <taxon>Cetraspora</taxon>
    </lineage>
</organism>
<gene>
    <name evidence="1" type="ORF">CPELLU_LOCUS18268</name>
</gene>
<protein>
    <submittedName>
        <fullName evidence="1">21154_t:CDS:1</fullName>
    </submittedName>
</protein>
<accession>A0A9N9PCC9</accession>
<name>A0A9N9PCC9_9GLOM</name>
<dbReference type="Proteomes" id="UP000789759">
    <property type="component" value="Unassembled WGS sequence"/>
</dbReference>
<dbReference type="EMBL" id="CAJVQA010035473">
    <property type="protein sequence ID" value="CAG8807171.1"/>
    <property type="molecule type" value="Genomic_DNA"/>
</dbReference>
<dbReference type="AlphaFoldDB" id="A0A9N9PCC9"/>
<keyword evidence="2" id="KW-1185">Reference proteome</keyword>